<keyword evidence="1" id="KW-0472">Membrane</keyword>
<reference evidence="4 5" key="1">
    <citation type="journal article" date="2007" name="Nature">
        <title>Evolution of genes and genomes on the Drosophila phylogeny.</title>
        <authorList>
            <consortium name="Drosophila 12 Genomes Consortium"/>
            <person name="Clark A.G."/>
            <person name="Eisen M.B."/>
            <person name="Smith D.R."/>
            <person name="Bergman C.M."/>
            <person name="Oliver B."/>
            <person name="Markow T.A."/>
            <person name="Kaufman T.C."/>
            <person name="Kellis M."/>
            <person name="Gelbart W."/>
            <person name="Iyer V.N."/>
            <person name="Pollard D.A."/>
            <person name="Sackton T.B."/>
            <person name="Larracuente A.M."/>
            <person name="Singh N.D."/>
            <person name="Abad J.P."/>
            <person name="Abt D.N."/>
            <person name="Adryan B."/>
            <person name="Aguade M."/>
            <person name="Akashi H."/>
            <person name="Anderson W.W."/>
            <person name="Aquadro C.F."/>
            <person name="Ardell D.H."/>
            <person name="Arguello R."/>
            <person name="Artieri C.G."/>
            <person name="Barbash D.A."/>
            <person name="Barker D."/>
            <person name="Barsanti P."/>
            <person name="Batterham P."/>
            <person name="Batzoglou S."/>
            <person name="Begun D."/>
            <person name="Bhutkar A."/>
            <person name="Blanco E."/>
            <person name="Bosak S.A."/>
            <person name="Bradley R.K."/>
            <person name="Brand A.D."/>
            <person name="Brent M.R."/>
            <person name="Brooks A.N."/>
            <person name="Brown R.H."/>
            <person name="Butlin R.K."/>
            <person name="Caggese C."/>
            <person name="Calvi B.R."/>
            <person name="Bernardo de Carvalho A."/>
            <person name="Caspi A."/>
            <person name="Castrezana S."/>
            <person name="Celniker S.E."/>
            <person name="Chang J.L."/>
            <person name="Chapple C."/>
            <person name="Chatterji S."/>
            <person name="Chinwalla A."/>
            <person name="Civetta A."/>
            <person name="Clifton S.W."/>
            <person name="Comeron J.M."/>
            <person name="Costello J.C."/>
            <person name="Coyne J.A."/>
            <person name="Daub J."/>
            <person name="David R.G."/>
            <person name="Delcher A.L."/>
            <person name="Delehaunty K."/>
            <person name="Do C.B."/>
            <person name="Ebling H."/>
            <person name="Edwards K."/>
            <person name="Eickbush T."/>
            <person name="Evans J.D."/>
            <person name="Filipski A."/>
            <person name="Findeiss S."/>
            <person name="Freyhult E."/>
            <person name="Fulton L."/>
            <person name="Fulton R."/>
            <person name="Garcia A.C."/>
            <person name="Gardiner A."/>
            <person name="Garfield D.A."/>
            <person name="Garvin B.E."/>
            <person name="Gibson G."/>
            <person name="Gilbert D."/>
            <person name="Gnerre S."/>
            <person name="Godfrey J."/>
            <person name="Good R."/>
            <person name="Gotea V."/>
            <person name="Gravely B."/>
            <person name="Greenberg A.J."/>
            <person name="Griffiths-Jones S."/>
            <person name="Gross S."/>
            <person name="Guigo R."/>
            <person name="Gustafson E.A."/>
            <person name="Haerty W."/>
            <person name="Hahn M.W."/>
            <person name="Halligan D.L."/>
            <person name="Halpern A.L."/>
            <person name="Halter G.M."/>
            <person name="Han M.V."/>
            <person name="Heger A."/>
            <person name="Hillier L."/>
            <person name="Hinrichs A.S."/>
            <person name="Holmes I."/>
            <person name="Hoskins R.A."/>
            <person name="Hubisz M.J."/>
            <person name="Hultmark D."/>
            <person name="Huntley M.A."/>
            <person name="Jaffe D.B."/>
            <person name="Jagadeeshan S."/>
            <person name="Jeck W.R."/>
            <person name="Johnson J."/>
            <person name="Jones C.D."/>
            <person name="Jordan W.C."/>
            <person name="Karpen G.H."/>
            <person name="Kataoka E."/>
            <person name="Keightley P.D."/>
            <person name="Kheradpour P."/>
            <person name="Kirkness E.F."/>
            <person name="Koerich L.B."/>
            <person name="Kristiansen K."/>
            <person name="Kudrna D."/>
            <person name="Kulathinal R.J."/>
            <person name="Kumar S."/>
            <person name="Kwok R."/>
            <person name="Lander E."/>
            <person name="Langley C.H."/>
            <person name="Lapoint R."/>
            <person name="Lazzaro B.P."/>
            <person name="Lee S.J."/>
            <person name="Levesque L."/>
            <person name="Li R."/>
            <person name="Lin C.F."/>
            <person name="Lin M.F."/>
            <person name="Lindblad-Toh K."/>
            <person name="Llopart A."/>
            <person name="Long M."/>
            <person name="Low L."/>
            <person name="Lozovsky E."/>
            <person name="Lu J."/>
            <person name="Luo M."/>
            <person name="Machado C.A."/>
            <person name="Makalowski W."/>
            <person name="Marzo M."/>
            <person name="Matsuda M."/>
            <person name="Matzkin L."/>
            <person name="McAllister B."/>
            <person name="McBride C.S."/>
            <person name="McKernan B."/>
            <person name="McKernan K."/>
            <person name="Mendez-Lago M."/>
            <person name="Minx P."/>
            <person name="Mollenhauer M.U."/>
            <person name="Montooth K."/>
            <person name="Mount S.M."/>
            <person name="Mu X."/>
            <person name="Myers E."/>
            <person name="Negre B."/>
            <person name="Newfeld S."/>
            <person name="Nielsen R."/>
            <person name="Noor M.A."/>
            <person name="O'Grady P."/>
            <person name="Pachter L."/>
            <person name="Papaceit M."/>
            <person name="Parisi M.J."/>
            <person name="Parisi M."/>
            <person name="Parts L."/>
            <person name="Pedersen J.S."/>
            <person name="Pesole G."/>
            <person name="Phillippy A.M."/>
            <person name="Ponting C.P."/>
            <person name="Pop M."/>
            <person name="Porcelli D."/>
            <person name="Powell J.R."/>
            <person name="Prohaska S."/>
            <person name="Pruitt K."/>
            <person name="Puig M."/>
            <person name="Quesneville H."/>
            <person name="Ram K.R."/>
            <person name="Rand D."/>
            <person name="Rasmussen M.D."/>
            <person name="Reed L.K."/>
            <person name="Reenan R."/>
            <person name="Reily A."/>
            <person name="Remington K.A."/>
            <person name="Rieger T.T."/>
            <person name="Ritchie M.G."/>
            <person name="Robin C."/>
            <person name="Rogers Y.H."/>
            <person name="Rohde C."/>
            <person name="Rozas J."/>
            <person name="Rubenfield M.J."/>
            <person name="Ruiz A."/>
            <person name="Russo S."/>
            <person name="Salzberg S.L."/>
            <person name="Sanchez-Gracia A."/>
            <person name="Saranga D.J."/>
            <person name="Sato H."/>
            <person name="Schaeffer S.W."/>
            <person name="Schatz M.C."/>
            <person name="Schlenke T."/>
            <person name="Schwartz R."/>
            <person name="Segarra C."/>
            <person name="Singh R.S."/>
            <person name="Sirot L."/>
            <person name="Sirota M."/>
            <person name="Sisneros N.B."/>
            <person name="Smith C.D."/>
            <person name="Smith T.F."/>
            <person name="Spieth J."/>
            <person name="Stage D.E."/>
            <person name="Stark A."/>
            <person name="Stephan W."/>
            <person name="Strausberg R.L."/>
            <person name="Strempel S."/>
            <person name="Sturgill D."/>
            <person name="Sutton G."/>
            <person name="Sutton G.G."/>
            <person name="Tao W."/>
            <person name="Teichmann S."/>
            <person name="Tobari Y.N."/>
            <person name="Tomimura Y."/>
            <person name="Tsolas J.M."/>
            <person name="Valente V.L."/>
            <person name="Venter E."/>
            <person name="Venter J.C."/>
            <person name="Vicario S."/>
            <person name="Vieira F.G."/>
            <person name="Vilella A.J."/>
            <person name="Villasante A."/>
            <person name="Walenz B."/>
            <person name="Wang J."/>
            <person name="Wasserman M."/>
            <person name="Watts T."/>
            <person name="Wilson D."/>
            <person name="Wilson R.K."/>
            <person name="Wing R.A."/>
            <person name="Wolfner M.F."/>
            <person name="Wong A."/>
            <person name="Wong G.K."/>
            <person name="Wu C.I."/>
            <person name="Wu G."/>
            <person name="Yamamoto D."/>
            <person name="Yang H.P."/>
            <person name="Yang S.P."/>
            <person name="Yorke J.A."/>
            <person name="Yoshida K."/>
            <person name="Zdobnov E."/>
            <person name="Zhang P."/>
            <person name="Zhang Y."/>
            <person name="Zimin A.V."/>
            <person name="Baldwin J."/>
            <person name="Abdouelleil A."/>
            <person name="Abdulkadir J."/>
            <person name="Abebe A."/>
            <person name="Abera B."/>
            <person name="Abreu J."/>
            <person name="Acer S.C."/>
            <person name="Aftuck L."/>
            <person name="Alexander A."/>
            <person name="An P."/>
            <person name="Anderson E."/>
            <person name="Anderson S."/>
            <person name="Arachi H."/>
            <person name="Azer M."/>
            <person name="Bachantsang P."/>
            <person name="Barry A."/>
            <person name="Bayul T."/>
            <person name="Berlin A."/>
            <person name="Bessette D."/>
            <person name="Bloom T."/>
            <person name="Blye J."/>
            <person name="Boguslavskiy L."/>
            <person name="Bonnet C."/>
            <person name="Boukhgalter B."/>
            <person name="Bourzgui I."/>
            <person name="Brown A."/>
            <person name="Cahill P."/>
            <person name="Channer S."/>
            <person name="Cheshatsang Y."/>
            <person name="Chuda L."/>
            <person name="Citroen M."/>
            <person name="Collymore A."/>
            <person name="Cooke P."/>
            <person name="Costello M."/>
            <person name="D'Aco K."/>
            <person name="Daza R."/>
            <person name="De Haan G."/>
            <person name="DeGray S."/>
            <person name="DeMaso C."/>
            <person name="Dhargay N."/>
            <person name="Dooley K."/>
            <person name="Dooley E."/>
            <person name="Doricent M."/>
            <person name="Dorje P."/>
            <person name="Dorjee K."/>
            <person name="Dupes A."/>
            <person name="Elong R."/>
            <person name="Falk J."/>
            <person name="Farina A."/>
            <person name="Faro S."/>
            <person name="Ferguson D."/>
            <person name="Fisher S."/>
            <person name="Foley C.D."/>
            <person name="Franke A."/>
            <person name="Friedrich D."/>
            <person name="Gadbois L."/>
            <person name="Gearin G."/>
            <person name="Gearin C.R."/>
            <person name="Giannoukos G."/>
            <person name="Goode T."/>
            <person name="Graham J."/>
            <person name="Grandbois E."/>
            <person name="Grewal S."/>
            <person name="Gyaltsen K."/>
            <person name="Hafez N."/>
            <person name="Hagos B."/>
            <person name="Hall J."/>
            <person name="Henson C."/>
            <person name="Hollinger A."/>
            <person name="Honan T."/>
            <person name="Huard M.D."/>
            <person name="Hughes L."/>
            <person name="Hurhula B."/>
            <person name="Husby M.E."/>
            <person name="Kamat A."/>
            <person name="Kanga B."/>
            <person name="Kashin S."/>
            <person name="Khazanovich D."/>
            <person name="Kisner P."/>
            <person name="Lance K."/>
            <person name="Lara M."/>
            <person name="Lee W."/>
            <person name="Lennon N."/>
            <person name="Letendre F."/>
            <person name="LeVine R."/>
            <person name="Lipovsky A."/>
            <person name="Liu X."/>
            <person name="Liu J."/>
            <person name="Liu S."/>
            <person name="Lokyitsang T."/>
            <person name="Lokyitsang Y."/>
            <person name="Lubonja R."/>
            <person name="Lui A."/>
            <person name="MacDonald P."/>
            <person name="Magnisalis V."/>
            <person name="Maru K."/>
            <person name="Matthews C."/>
            <person name="McCusker W."/>
            <person name="McDonough S."/>
            <person name="Mehta T."/>
            <person name="Meldrim J."/>
            <person name="Meneus L."/>
            <person name="Mihai O."/>
            <person name="Mihalev A."/>
            <person name="Mihova T."/>
            <person name="Mittelman R."/>
            <person name="Mlenga V."/>
            <person name="Montmayeur A."/>
            <person name="Mulrain L."/>
            <person name="Navidi A."/>
            <person name="Naylor J."/>
            <person name="Negash T."/>
            <person name="Nguyen T."/>
            <person name="Nguyen N."/>
            <person name="Nicol R."/>
            <person name="Norbu C."/>
            <person name="Norbu N."/>
            <person name="Novod N."/>
            <person name="O'Neill B."/>
            <person name="Osman S."/>
            <person name="Markiewicz E."/>
            <person name="Oyono O.L."/>
            <person name="Patti C."/>
            <person name="Phunkhang P."/>
            <person name="Pierre F."/>
            <person name="Priest M."/>
            <person name="Raghuraman S."/>
            <person name="Rege F."/>
            <person name="Reyes R."/>
            <person name="Rise C."/>
            <person name="Rogov P."/>
            <person name="Ross K."/>
            <person name="Ryan E."/>
            <person name="Settipalli S."/>
            <person name="Shea T."/>
            <person name="Sherpa N."/>
            <person name="Shi L."/>
            <person name="Shih D."/>
            <person name="Sparrow T."/>
            <person name="Spaulding J."/>
            <person name="Stalker J."/>
            <person name="Stange-Thomann N."/>
            <person name="Stavropoulos S."/>
            <person name="Stone C."/>
            <person name="Strader C."/>
            <person name="Tesfaye S."/>
            <person name="Thomson T."/>
            <person name="Thoulutsang Y."/>
            <person name="Thoulutsang D."/>
            <person name="Topham K."/>
            <person name="Topping I."/>
            <person name="Tsamla T."/>
            <person name="Vassiliev H."/>
            <person name="Vo A."/>
            <person name="Wangchuk T."/>
            <person name="Wangdi T."/>
            <person name="Weiand M."/>
            <person name="Wilkinson J."/>
            <person name="Wilson A."/>
            <person name="Yadav S."/>
            <person name="Young G."/>
            <person name="Yu Q."/>
            <person name="Zembek L."/>
            <person name="Zhong D."/>
            <person name="Zimmer A."/>
            <person name="Zwirko Z."/>
            <person name="Jaffe D.B."/>
            <person name="Alvarez P."/>
            <person name="Brockman W."/>
            <person name="Butler J."/>
            <person name="Chin C."/>
            <person name="Gnerre S."/>
            <person name="Grabherr M."/>
            <person name="Kleber M."/>
            <person name="Mauceli E."/>
            <person name="MacCallum I."/>
        </authorList>
    </citation>
    <scope>NUCLEOTIDE SEQUENCE [LARGE SCALE GENOMIC DNA]</scope>
    <source>
        <strain evidence="4">MSH-3</strain>
        <strain evidence="5">MSH-3 / Tucson 14011-0111.49</strain>
    </source>
</reference>
<name>B4HC25_DROPE</name>
<evidence type="ECO:0000313" key="3">
    <source>
        <dbReference type="EMBL" id="EDW38791.1"/>
    </source>
</evidence>
<keyword evidence="2" id="KW-0732">Signal</keyword>
<evidence type="ECO:0000313" key="4">
    <source>
        <dbReference type="EMBL" id="EDW40056.1"/>
    </source>
</evidence>
<feature type="transmembrane region" description="Helical" evidence="1">
    <location>
        <begin position="60"/>
        <end position="78"/>
    </location>
</feature>
<gene>
    <name evidence="4" type="primary">Dper\GL18099</name>
    <name evidence="3" type="synonym">Dper\GL19533</name>
    <name evidence="4" type="ORF">Dper_GL18099</name>
    <name evidence="3" type="ORF">Dper_GL19533</name>
    <name evidence="4" type="ORF">GL18099</name>
    <name evidence="4" type="ORF">GL19533</name>
</gene>
<dbReference type="Proteomes" id="UP000008744">
    <property type="component" value="Unassembled WGS sequence"/>
</dbReference>
<evidence type="ECO:0000313" key="5">
    <source>
        <dbReference type="Proteomes" id="UP000008744"/>
    </source>
</evidence>
<feature type="signal peptide" evidence="2">
    <location>
        <begin position="1"/>
        <end position="22"/>
    </location>
</feature>
<reference evidence="4" key="2">
    <citation type="submission" date="2008-06" db="EMBL/GenBank/DDBJ databases">
        <authorList>
            <consortium name="FlyBase"/>
        </authorList>
    </citation>
    <scope>NUCLEOTIDE SEQUENCE</scope>
    <source>
        <strain evidence="4">MSH-3</strain>
    </source>
</reference>
<protein>
    <submittedName>
        <fullName evidence="4">GL18099</fullName>
    </submittedName>
    <submittedName>
        <fullName evidence="3">GL19533</fullName>
    </submittedName>
</protein>
<accession>B4HC25</accession>
<feature type="chain" id="PRO_5014298665" evidence="2">
    <location>
        <begin position="23"/>
        <end position="79"/>
    </location>
</feature>
<dbReference type="HOGENOM" id="CLU_2608567_0_0_1"/>
<evidence type="ECO:0000256" key="1">
    <source>
        <dbReference type="SAM" id="Phobius"/>
    </source>
</evidence>
<dbReference type="EMBL" id="CH695992">
    <property type="protein sequence ID" value="EDW38791.1"/>
    <property type="molecule type" value="Genomic_DNA"/>
</dbReference>
<proteinExistence type="predicted"/>
<organism evidence="5">
    <name type="scientific">Drosophila persimilis</name>
    <name type="common">Fruit fly</name>
    <dbReference type="NCBI Taxonomy" id="7234"/>
    <lineage>
        <taxon>Eukaryota</taxon>
        <taxon>Metazoa</taxon>
        <taxon>Ecdysozoa</taxon>
        <taxon>Arthropoda</taxon>
        <taxon>Hexapoda</taxon>
        <taxon>Insecta</taxon>
        <taxon>Pterygota</taxon>
        <taxon>Neoptera</taxon>
        <taxon>Endopterygota</taxon>
        <taxon>Diptera</taxon>
        <taxon>Brachycera</taxon>
        <taxon>Muscomorpha</taxon>
        <taxon>Ephydroidea</taxon>
        <taxon>Drosophilidae</taxon>
        <taxon>Drosophila</taxon>
        <taxon>Sophophora</taxon>
    </lineage>
</organism>
<keyword evidence="5" id="KW-1185">Reference proteome</keyword>
<evidence type="ECO:0000256" key="2">
    <source>
        <dbReference type="SAM" id="SignalP"/>
    </source>
</evidence>
<dbReference type="OMA" id="MLRWETS"/>
<dbReference type="AlphaFoldDB" id="B4HC25"/>
<dbReference type="EMBL" id="CH479275">
    <property type="protein sequence ID" value="EDW40056.1"/>
    <property type="molecule type" value="Genomic_DNA"/>
</dbReference>
<keyword evidence="1" id="KW-1133">Transmembrane helix</keyword>
<sequence>MSYIQLLLLLLSGLVFLECTAGGSVGTPPMLRWETSLIGERRRNATAPQRTSKLKPWDCTSVLIFFFSTYIMYLAAVLF</sequence>
<keyword evidence="1" id="KW-0812">Transmembrane</keyword>